<gene>
    <name evidence="12" type="ORF">VFPPC_06938</name>
</gene>
<name>A0A179FAE2_METCM</name>
<dbReference type="InterPro" id="IPR050131">
    <property type="entry name" value="Peptidase_S8_subtilisin-like"/>
</dbReference>
<dbReference type="InterPro" id="IPR023828">
    <property type="entry name" value="Peptidase_S8_Ser-AS"/>
</dbReference>
<dbReference type="InterPro" id="IPR010435">
    <property type="entry name" value="C5a/SBT2-like_Fn3"/>
</dbReference>
<sequence length="864" mass="92446">MLGLGLALPLLAVANSAIVSANVVPGAFIFEFSDNEDRAPALESVRKNGNVRMNFDFHLFKGVSVQLHDLEKAHNVVGQLARMPCVKRWWPVTLHEVPDVEVDWNGNPSMGNNLQARDASNRAPVSSHVMTQIDKLHAKGFNGTGVNVAIIDTGVDYKHPSLGGCFGKGCLVANGYDFVGNNFTGANTPVPSNDPMDCTGHGTHVAGIVAANDKKLGFVGGAPGVTLHAYRVFGCNGSTTADALIAALNRAYQDGAHIISVSIGGPNGWKENSWGMAASRIVAKGTVVVMSAGNQGTNGVFYGSSGAVGEGVSAVASYANVVTPVLMYYGNFTVDNGQPQQFSYALGTPDRFDSSLPLWISTFNTSVKGDLCRSLPKSTPDLSNYTVLIRFGGCAPDRQANNAAKAGAKYILFYQDNDDHPFFINIQSRISKNVSGLGFVHKKLGEEWIKNLAARKNVTVKLGSKADEKFELNNFPNNKTGGTLNIFTSWGPTWNIDVKPQFGAPGGQILSTWPRRKGSYAVASGTSMAAPLTAAMYALLMQIRGRNSPAMLQNLLSANANPQLSYDGDRFLGQLAPVVQQGGGIIQVYDAAFATTLLEPSSLSFNETTYFAKSKNFTLTNQNNRSITYQISYVPALTTITLKKNGNGTVNPYPGEFSKDSATLKFSDDSITIEKGHSATIEVIATPPNLDANRLPLWSGYIRINGTDGSSLSLPYLGLLGSLRNHTVLDPKGSYIANAGDKDFKPVAPNTVFTVPRPGRSGNLTIPAIVITPFLGIRELQFHIVNASGNGTSASSIGQLQGSPANYNSRAKDGLRWNGQFSDGHFAPEGSYKVLVKALRLWGDKANKTDWDEAVTPPFVLKYA</sequence>
<dbReference type="GO" id="GO:0006508">
    <property type="term" value="P:proteolysis"/>
    <property type="evidence" value="ECO:0007669"/>
    <property type="project" value="UniProtKB-KW"/>
</dbReference>
<dbReference type="CDD" id="cd07489">
    <property type="entry name" value="Peptidases_S8_5"/>
    <property type="match status" value="1"/>
</dbReference>
<evidence type="ECO:0000256" key="3">
    <source>
        <dbReference type="ARBA" id="ARBA00022729"/>
    </source>
</evidence>
<comment type="caution">
    <text evidence="12">The sequence shown here is derived from an EMBL/GenBank/DDBJ whole genome shotgun (WGS) entry which is preliminary data.</text>
</comment>
<dbReference type="InterPro" id="IPR034187">
    <property type="entry name" value="Peptidases_S8_5"/>
</dbReference>
<dbReference type="SUPFAM" id="SSF52743">
    <property type="entry name" value="Subtilisin-like"/>
    <property type="match status" value="1"/>
</dbReference>
<feature type="signal peptide" evidence="9">
    <location>
        <begin position="1"/>
        <end position="21"/>
    </location>
</feature>
<feature type="domain" description="C5a peptidase/Subtilisin-like protease SBT2-like Fn3-like" evidence="11">
    <location>
        <begin position="604"/>
        <end position="717"/>
    </location>
</feature>
<organism evidence="12 13">
    <name type="scientific">Pochonia chlamydosporia 170</name>
    <dbReference type="NCBI Taxonomy" id="1380566"/>
    <lineage>
        <taxon>Eukaryota</taxon>
        <taxon>Fungi</taxon>
        <taxon>Dikarya</taxon>
        <taxon>Ascomycota</taxon>
        <taxon>Pezizomycotina</taxon>
        <taxon>Sordariomycetes</taxon>
        <taxon>Hypocreomycetidae</taxon>
        <taxon>Hypocreales</taxon>
        <taxon>Clavicipitaceae</taxon>
        <taxon>Pochonia</taxon>
    </lineage>
</organism>
<dbReference type="PRINTS" id="PR00723">
    <property type="entry name" value="SUBTILISIN"/>
</dbReference>
<dbReference type="PANTHER" id="PTHR43806:SF66">
    <property type="entry name" value="SERIN ENDOPEPTIDASE"/>
    <property type="match status" value="1"/>
</dbReference>
<evidence type="ECO:0000256" key="4">
    <source>
        <dbReference type="ARBA" id="ARBA00022801"/>
    </source>
</evidence>
<accession>A0A179FAE2</accession>
<dbReference type="GeneID" id="28849880"/>
<evidence type="ECO:0000256" key="1">
    <source>
        <dbReference type="ARBA" id="ARBA00011073"/>
    </source>
</evidence>
<protein>
    <submittedName>
        <fullName evidence="12">Minor extracellular protease vpr</fullName>
    </submittedName>
</protein>
<dbReference type="PANTHER" id="PTHR43806">
    <property type="entry name" value="PEPTIDASE S8"/>
    <property type="match status" value="1"/>
</dbReference>
<keyword evidence="4 7" id="KW-0378">Hydrolase</keyword>
<dbReference type="Pfam" id="PF00082">
    <property type="entry name" value="Peptidase_S8"/>
    <property type="match status" value="1"/>
</dbReference>
<dbReference type="InterPro" id="IPR022398">
    <property type="entry name" value="Peptidase_S8_His-AS"/>
</dbReference>
<dbReference type="Proteomes" id="UP000078397">
    <property type="component" value="Unassembled WGS sequence"/>
</dbReference>
<dbReference type="InterPro" id="IPR036852">
    <property type="entry name" value="Peptidase_S8/S53_dom_sf"/>
</dbReference>
<keyword evidence="3 9" id="KW-0732">Signal</keyword>
<dbReference type="AlphaFoldDB" id="A0A179FAE2"/>
<evidence type="ECO:0000256" key="7">
    <source>
        <dbReference type="PROSITE-ProRule" id="PRU01240"/>
    </source>
</evidence>
<dbReference type="PROSITE" id="PS00136">
    <property type="entry name" value="SUBTILASE_ASP"/>
    <property type="match status" value="1"/>
</dbReference>
<keyword evidence="2 7" id="KW-0645">Protease</keyword>
<comment type="similarity">
    <text evidence="1 7 8">Belongs to the peptidase S8 family.</text>
</comment>
<evidence type="ECO:0000256" key="6">
    <source>
        <dbReference type="PIRSR" id="PIRSR615500-1"/>
    </source>
</evidence>
<dbReference type="GO" id="GO:0004252">
    <property type="term" value="F:serine-type endopeptidase activity"/>
    <property type="evidence" value="ECO:0007669"/>
    <property type="project" value="UniProtKB-UniRule"/>
</dbReference>
<feature type="active site" description="Charge relay system" evidence="6 7">
    <location>
        <position position="201"/>
    </location>
</feature>
<dbReference type="RefSeq" id="XP_018140138.1">
    <property type="nucleotide sequence ID" value="XM_018285886.1"/>
</dbReference>
<dbReference type="Gene3D" id="2.60.40.1710">
    <property type="entry name" value="Subtilisin-like superfamily"/>
    <property type="match status" value="1"/>
</dbReference>
<dbReference type="KEGG" id="pchm:VFPPC_06938"/>
<dbReference type="GO" id="GO:0016020">
    <property type="term" value="C:membrane"/>
    <property type="evidence" value="ECO:0007669"/>
    <property type="project" value="InterPro"/>
</dbReference>
<dbReference type="SUPFAM" id="SSF52025">
    <property type="entry name" value="PA domain"/>
    <property type="match status" value="1"/>
</dbReference>
<dbReference type="InterPro" id="IPR015500">
    <property type="entry name" value="Peptidase_S8_subtilisin-rel"/>
</dbReference>
<feature type="active site" description="Charge relay system" evidence="6 7">
    <location>
        <position position="527"/>
    </location>
</feature>
<proteinExistence type="inferred from homology"/>
<dbReference type="InterPro" id="IPR046450">
    <property type="entry name" value="PA_dom_sf"/>
</dbReference>
<dbReference type="InterPro" id="IPR000209">
    <property type="entry name" value="Peptidase_S8/S53_dom"/>
</dbReference>
<dbReference type="STRING" id="1380566.A0A179FAE2"/>
<evidence type="ECO:0000259" key="11">
    <source>
        <dbReference type="Pfam" id="PF06280"/>
    </source>
</evidence>
<dbReference type="Gene3D" id="3.40.50.200">
    <property type="entry name" value="Peptidase S8/S53 domain"/>
    <property type="match status" value="2"/>
</dbReference>
<dbReference type="PROSITE" id="PS51892">
    <property type="entry name" value="SUBTILASE"/>
    <property type="match status" value="1"/>
</dbReference>
<feature type="chain" id="PRO_5008101490" evidence="9">
    <location>
        <begin position="22"/>
        <end position="864"/>
    </location>
</feature>
<dbReference type="Pfam" id="PF06280">
    <property type="entry name" value="fn3_5"/>
    <property type="match status" value="1"/>
</dbReference>
<dbReference type="EMBL" id="LSBJ02000007">
    <property type="protein sequence ID" value="OAQ62434.1"/>
    <property type="molecule type" value="Genomic_DNA"/>
</dbReference>
<evidence type="ECO:0000313" key="13">
    <source>
        <dbReference type="Proteomes" id="UP000078397"/>
    </source>
</evidence>
<evidence type="ECO:0000313" key="12">
    <source>
        <dbReference type="EMBL" id="OAQ62434.1"/>
    </source>
</evidence>
<evidence type="ECO:0000256" key="8">
    <source>
        <dbReference type="RuleBase" id="RU003355"/>
    </source>
</evidence>
<evidence type="ECO:0000256" key="9">
    <source>
        <dbReference type="SAM" id="SignalP"/>
    </source>
</evidence>
<evidence type="ECO:0000256" key="5">
    <source>
        <dbReference type="ARBA" id="ARBA00022825"/>
    </source>
</evidence>
<feature type="active site" description="Charge relay system" evidence="6 7">
    <location>
        <position position="152"/>
    </location>
</feature>
<dbReference type="InterPro" id="IPR023827">
    <property type="entry name" value="Peptidase_S8_Asp-AS"/>
</dbReference>
<feature type="domain" description="Peptidase S8/S53" evidence="10">
    <location>
        <begin position="143"/>
        <end position="561"/>
    </location>
</feature>
<reference evidence="12 13" key="1">
    <citation type="journal article" date="2016" name="PLoS Pathog.">
        <title>Biosynthesis of antibiotic leucinostatins in bio-control fungus Purpureocillium lilacinum and their inhibition on phytophthora revealed by genome mining.</title>
        <authorList>
            <person name="Wang G."/>
            <person name="Liu Z."/>
            <person name="Lin R."/>
            <person name="Li E."/>
            <person name="Mao Z."/>
            <person name="Ling J."/>
            <person name="Yang Y."/>
            <person name="Yin W.B."/>
            <person name="Xie B."/>
        </authorList>
    </citation>
    <scope>NUCLEOTIDE SEQUENCE [LARGE SCALE GENOMIC DNA]</scope>
    <source>
        <strain evidence="12">170</strain>
    </source>
</reference>
<dbReference type="PROSITE" id="PS00138">
    <property type="entry name" value="SUBTILASE_SER"/>
    <property type="match status" value="1"/>
</dbReference>
<dbReference type="PROSITE" id="PS00137">
    <property type="entry name" value="SUBTILASE_HIS"/>
    <property type="match status" value="1"/>
</dbReference>
<keyword evidence="13" id="KW-1185">Reference proteome</keyword>
<dbReference type="OrthoDB" id="10256524at2759"/>
<keyword evidence="5 7" id="KW-0720">Serine protease</keyword>
<dbReference type="Gene3D" id="3.50.30.30">
    <property type="match status" value="1"/>
</dbReference>
<evidence type="ECO:0000256" key="2">
    <source>
        <dbReference type="ARBA" id="ARBA00022670"/>
    </source>
</evidence>
<evidence type="ECO:0000259" key="10">
    <source>
        <dbReference type="Pfam" id="PF00082"/>
    </source>
</evidence>